<protein>
    <submittedName>
        <fullName evidence="2">SAM-dependent methyltransferase</fullName>
    </submittedName>
</protein>
<evidence type="ECO:0000313" key="3">
    <source>
        <dbReference type="Proteomes" id="UP001183629"/>
    </source>
</evidence>
<evidence type="ECO:0000313" key="2">
    <source>
        <dbReference type="EMBL" id="MDR7325201.1"/>
    </source>
</evidence>
<dbReference type="Pfam" id="PF05721">
    <property type="entry name" value="PhyH"/>
    <property type="match status" value="1"/>
</dbReference>
<dbReference type="InterPro" id="IPR029063">
    <property type="entry name" value="SAM-dependent_MTases_sf"/>
</dbReference>
<proteinExistence type="predicted"/>
<keyword evidence="2" id="KW-0808">Transferase</keyword>
<gene>
    <name evidence="2" type="ORF">J2S44_005451</name>
</gene>
<organism evidence="2 3">
    <name type="scientific">Catenuloplanes niger</name>
    <dbReference type="NCBI Taxonomy" id="587534"/>
    <lineage>
        <taxon>Bacteria</taxon>
        <taxon>Bacillati</taxon>
        <taxon>Actinomycetota</taxon>
        <taxon>Actinomycetes</taxon>
        <taxon>Micromonosporales</taxon>
        <taxon>Micromonosporaceae</taxon>
        <taxon>Catenuloplanes</taxon>
    </lineage>
</organism>
<dbReference type="Gene3D" id="2.60.120.620">
    <property type="entry name" value="q2cbj1_9rhob like domain"/>
    <property type="match status" value="1"/>
</dbReference>
<dbReference type="GO" id="GO:0032259">
    <property type="term" value="P:methylation"/>
    <property type="evidence" value="ECO:0007669"/>
    <property type="project" value="UniProtKB-KW"/>
</dbReference>
<feature type="domain" description="Methyltransferase" evidence="1">
    <location>
        <begin position="40"/>
        <end position="144"/>
    </location>
</feature>
<dbReference type="InterPro" id="IPR008775">
    <property type="entry name" value="Phytyl_CoA_dOase-like"/>
</dbReference>
<dbReference type="Proteomes" id="UP001183629">
    <property type="component" value="Unassembled WGS sequence"/>
</dbReference>
<dbReference type="RefSeq" id="WP_310419717.1">
    <property type="nucleotide sequence ID" value="NZ_JAVDYC010000001.1"/>
</dbReference>
<dbReference type="GO" id="GO:0005506">
    <property type="term" value="F:iron ion binding"/>
    <property type="evidence" value="ECO:0007669"/>
    <property type="project" value="UniProtKB-ARBA"/>
</dbReference>
<accession>A0AAE3ZT44</accession>
<dbReference type="SUPFAM" id="SSF53335">
    <property type="entry name" value="S-adenosyl-L-methionine-dependent methyltransferases"/>
    <property type="match status" value="1"/>
</dbReference>
<evidence type="ECO:0000259" key="1">
    <source>
        <dbReference type="Pfam" id="PF13847"/>
    </source>
</evidence>
<dbReference type="AlphaFoldDB" id="A0AAE3ZT44"/>
<dbReference type="EMBL" id="JAVDYC010000001">
    <property type="protein sequence ID" value="MDR7325201.1"/>
    <property type="molecule type" value="Genomic_DNA"/>
</dbReference>
<dbReference type="InterPro" id="IPR025714">
    <property type="entry name" value="Methyltranfer_dom"/>
</dbReference>
<dbReference type="Pfam" id="PF13847">
    <property type="entry name" value="Methyltransf_31"/>
    <property type="match status" value="1"/>
</dbReference>
<dbReference type="PANTHER" id="PTHR20883">
    <property type="entry name" value="PHYTANOYL-COA DIOXYGENASE DOMAIN CONTAINING 1"/>
    <property type="match status" value="1"/>
</dbReference>
<dbReference type="Gene3D" id="3.40.50.150">
    <property type="entry name" value="Vaccinia Virus protein VP39"/>
    <property type="match status" value="1"/>
</dbReference>
<dbReference type="GO" id="GO:0016706">
    <property type="term" value="F:2-oxoglutarate-dependent dioxygenase activity"/>
    <property type="evidence" value="ECO:0007669"/>
    <property type="project" value="UniProtKB-ARBA"/>
</dbReference>
<comment type="caution">
    <text evidence="2">The sequence shown here is derived from an EMBL/GenBank/DDBJ whole genome shotgun (WGS) entry which is preliminary data.</text>
</comment>
<sequence>MNGFEYDGVRYADGSDHGYLLSQDPADRARAFYAAFPGATRVLELGALEGADTLELARQRSDAHVLGLEGRVENLRRAEFVMDVNGITNVELRLADVEALDFPALGRFDAVMCAGLLYHVREPWALLKDIAGVSAGIYLSTHYWGSSDGLETLDGYSVKHVREEHPEPQARGLSVDVRWLDRPSLLAALENAGFTEIEVLHERTSPEVCDIVVVGRTRLGAQVRRFREDGLVNAGPIFADDTVARLKAGAIDLISRFTDQGYRSEDFWNYDVEGQEPVLYRIHNLEKQDWAAGELLFREELSELAAAFIGGPVVPTAFALVLKEPNRAAGLPWHRDRLNVAPHTVCNLSICLDEAGPENGCLEGVPGSHLLPEDADVLSVRDGGPRTAVPSEVGDVIVHDVRLVHGSGPNPTDRWRRTIVIEFANPARPMPTRTS</sequence>
<dbReference type="GO" id="GO:0008168">
    <property type="term" value="F:methyltransferase activity"/>
    <property type="evidence" value="ECO:0007669"/>
    <property type="project" value="UniProtKB-KW"/>
</dbReference>
<dbReference type="PANTHER" id="PTHR20883:SF46">
    <property type="entry name" value="PHYTANOYL-COA HYDROXYLASE"/>
    <property type="match status" value="1"/>
</dbReference>
<reference evidence="2 3" key="1">
    <citation type="submission" date="2023-07" db="EMBL/GenBank/DDBJ databases">
        <title>Sequencing the genomes of 1000 actinobacteria strains.</title>
        <authorList>
            <person name="Klenk H.-P."/>
        </authorList>
    </citation>
    <scope>NUCLEOTIDE SEQUENCE [LARGE SCALE GENOMIC DNA]</scope>
    <source>
        <strain evidence="2 3">DSM 44711</strain>
    </source>
</reference>
<keyword evidence="2" id="KW-0489">Methyltransferase</keyword>
<keyword evidence="3" id="KW-1185">Reference proteome</keyword>
<dbReference type="CDD" id="cd02440">
    <property type="entry name" value="AdoMet_MTases"/>
    <property type="match status" value="1"/>
</dbReference>
<dbReference type="SUPFAM" id="SSF51197">
    <property type="entry name" value="Clavaminate synthase-like"/>
    <property type="match status" value="1"/>
</dbReference>
<name>A0AAE3ZT44_9ACTN</name>